<name>A0ABR8KMG8_9SPHN</name>
<comment type="caution">
    <text evidence="2">The sequence shown here is derived from an EMBL/GenBank/DDBJ whole genome shotgun (WGS) entry which is preliminary data.</text>
</comment>
<accession>A0ABR8KMG8</accession>
<feature type="region of interest" description="Disordered" evidence="1">
    <location>
        <begin position="1"/>
        <end position="24"/>
    </location>
</feature>
<evidence type="ECO:0000313" key="2">
    <source>
        <dbReference type="EMBL" id="MBD2841748.1"/>
    </source>
</evidence>
<protein>
    <submittedName>
        <fullName evidence="2">Pilus assembly protein</fullName>
    </submittedName>
</protein>
<evidence type="ECO:0000256" key="1">
    <source>
        <dbReference type="SAM" id="MobiDB-lite"/>
    </source>
</evidence>
<dbReference type="EMBL" id="JACXLC010000001">
    <property type="protein sequence ID" value="MBD2841748.1"/>
    <property type="molecule type" value="Genomic_DNA"/>
</dbReference>
<keyword evidence="3" id="KW-1185">Reference proteome</keyword>
<organism evidence="2 3">
    <name type="scientific">Erythrobacter rubeus</name>
    <dbReference type="NCBI Taxonomy" id="2760803"/>
    <lineage>
        <taxon>Bacteria</taxon>
        <taxon>Pseudomonadati</taxon>
        <taxon>Pseudomonadota</taxon>
        <taxon>Alphaproteobacteria</taxon>
        <taxon>Sphingomonadales</taxon>
        <taxon>Erythrobacteraceae</taxon>
        <taxon>Erythrobacter/Porphyrobacter group</taxon>
        <taxon>Erythrobacter</taxon>
    </lineage>
</organism>
<proteinExistence type="predicted"/>
<evidence type="ECO:0000313" key="3">
    <source>
        <dbReference type="Proteomes" id="UP000635384"/>
    </source>
</evidence>
<reference evidence="2 3" key="1">
    <citation type="submission" date="2020-09" db="EMBL/GenBank/DDBJ databases">
        <authorList>
            <person name="Yoon J.-W."/>
        </authorList>
    </citation>
    <scope>NUCLEOTIDE SEQUENCE [LARGE SCALE GENOMIC DNA]</scope>
    <source>
        <strain evidence="2 3">KMU-140</strain>
    </source>
</reference>
<gene>
    <name evidence="2" type="ORF">IB285_05670</name>
</gene>
<sequence length="157" mass="16978">MQGVLNDVARTGTVQNPDFGASGATPEEQIENALKNRINLVARNATYTIEQTNYYEFSGVGRSEKLVTDVNGNGEFDASEDCWEDLDGDGEFDEIAGRDGLGGADDVVFYEVNVVMPRLLPMTSLLGFDGNYNLTARAAVRNQPYGDQAVPLVECGS</sequence>
<dbReference type="Proteomes" id="UP000635384">
    <property type="component" value="Unassembled WGS sequence"/>
</dbReference>